<evidence type="ECO:0000259" key="1">
    <source>
        <dbReference type="PROSITE" id="PS50893"/>
    </source>
</evidence>
<dbReference type="Gene3D" id="3.40.50.300">
    <property type="entry name" value="P-loop containing nucleotide triphosphate hydrolases"/>
    <property type="match status" value="1"/>
</dbReference>
<evidence type="ECO:0000313" key="3">
    <source>
        <dbReference type="Proteomes" id="UP000275951"/>
    </source>
</evidence>
<dbReference type="PANTHER" id="PTHR24220">
    <property type="entry name" value="IMPORT ATP-BINDING PROTEIN"/>
    <property type="match status" value="1"/>
</dbReference>
<dbReference type="GO" id="GO:0022857">
    <property type="term" value="F:transmembrane transporter activity"/>
    <property type="evidence" value="ECO:0007669"/>
    <property type="project" value="TreeGrafter"/>
</dbReference>
<sequence>MIKAEYVRLISGVGRRRRVVLDDVSLTIPAGTITTVLGASGSGKSALMEIMAGLETMTSGSLVVDGIDLATASSAEREGLLAHTYGVLFPRENLLPALTLAENLDLPAKLNGVRPTPEERTRMTELFGLAQVLDQYPDAVPLLEQQKCALAALVLSGRTILLCDEPADGLLQCHRKTLFALLRVCTRELGLTVVTFTSNPISAVSSDLVYLLSDSQIVGELRSPTLDSIIDTLRVLFDEVL</sequence>
<dbReference type="PROSITE" id="PS50893">
    <property type="entry name" value="ABC_TRANSPORTER_2"/>
    <property type="match status" value="1"/>
</dbReference>
<gene>
    <name evidence="2" type="ORF">EBQ10_10330</name>
</gene>
<proteinExistence type="predicted"/>
<dbReference type="InterPro" id="IPR003439">
    <property type="entry name" value="ABC_transporter-like_ATP-bd"/>
</dbReference>
<organism evidence="2 3">
    <name type="scientific">Trueperella pyogenes</name>
    <dbReference type="NCBI Taxonomy" id="1661"/>
    <lineage>
        <taxon>Bacteria</taxon>
        <taxon>Bacillati</taxon>
        <taxon>Actinomycetota</taxon>
        <taxon>Actinomycetes</taxon>
        <taxon>Actinomycetales</taxon>
        <taxon>Actinomycetaceae</taxon>
        <taxon>Trueperella</taxon>
    </lineage>
</organism>
<dbReference type="GO" id="GO:0005524">
    <property type="term" value="F:ATP binding"/>
    <property type="evidence" value="ECO:0007669"/>
    <property type="project" value="UniProtKB-KW"/>
</dbReference>
<keyword evidence="2" id="KW-0547">Nucleotide-binding</keyword>
<dbReference type="InterPro" id="IPR015854">
    <property type="entry name" value="ABC_transpr_LolD-like"/>
</dbReference>
<dbReference type="SUPFAM" id="SSF52540">
    <property type="entry name" value="P-loop containing nucleoside triphosphate hydrolases"/>
    <property type="match status" value="1"/>
</dbReference>
<protein>
    <submittedName>
        <fullName evidence="2">ABC transporter ATP-binding protein</fullName>
    </submittedName>
</protein>
<dbReference type="RefSeq" id="WP_108726025.1">
    <property type="nucleotide sequence ID" value="NZ_CP029001.1"/>
</dbReference>
<dbReference type="GO" id="GO:0016887">
    <property type="term" value="F:ATP hydrolysis activity"/>
    <property type="evidence" value="ECO:0007669"/>
    <property type="project" value="InterPro"/>
</dbReference>
<dbReference type="InterPro" id="IPR027417">
    <property type="entry name" value="P-loop_NTPase"/>
</dbReference>
<dbReference type="PANTHER" id="PTHR24220:SF685">
    <property type="entry name" value="ABC TRANSPORTER RELATED"/>
    <property type="match status" value="1"/>
</dbReference>
<name>A0A3Q9GH29_9ACTO</name>
<dbReference type="Pfam" id="PF00005">
    <property type="entry name" value="ABC_tran"/>
    <property type="match status" value="1"/>
</dbReference>
<dbReference type="Proteomes" id="UP000275951">
    <property type="component" value="Chromosome"/>
</dbReference>
<dbReference type="GO" id="GO:0005886">
    <property type="term" value="C:plasma membrane"/>
    <property type="evidence" value="ECO:0007669"/>
    <property type="project" value="TreeGrafter"/>
</dbReference>
<reference evidence="2 3" key="1">
    <citation type="submission" date="2018-11" db="EMBL/GenBank/DDBJ databases">
        <title>Multidrug-resistant genes are associated with an 42-kb island TGI1 carrying a complex class 1 integron in a Trueperella pyogenes.</title>
        <authorList>
            <person name="Dong W."/>
        </authorList>
    </citation>
    <scope>NUCLEOTIDE SEQUENCE [LARGE SCALE GENOMIC DNA]</scope>
    <source>
        <strain evidence="2 3">TP4</strain>
    </source>
</reference>
<accession>A0A3Q9GH29</accession>
<keyword evidence="2" id="KW-0067">ATP-binding</keyword>
<evidence type="ECO:0000313" key="2">
    <source>
        <dbReference type="EMBL" id="AZR07644.1"/>
    </source>
</evidence>
<feature type="domain" description="ABC transporter" evidence="1">
    <location>
        <begin position="2"/>
        <end position="239"/>
    </location>
</feature>
<dbReference type="AlphaFoldDB" id="A0A3Q9GH29"/>
<dbReference type="EMBL" id="CP033905">
    <property type="protein sequence ID" value="AZR07644.1"/>
    <property type="molecule type" value="Genomic_DNA"/>
</dbReference>